<dbReference type="EMBL" id="CP045226">
    <property type="protein sequence ID" value="QFS49165.1"/>
    <property type="molecule type" value="Genomic_DNA"/>
</dbReference>
<evidence type="ECO:0000313" key="2">
    <source>
        <dbReference type="Proteomes" id="UP000326678"/>
    </source>
</evidence>
<sequence length="37" mass="4599">MIKITYQKLFRHPLTFYFFFFKQNISKIPAPIPHKKE</sequence>
<organism evidence="1 2">
    <name type="scientific">Nostoc sphaeroides CCNUC1</name>
    <dbReference type="NCBI Taxonomy" id="2653204"/>
    <lineage>
        <taxon>Bacteria</taxon>
        <taxon>Bacillati</taxon>
        <taxon>Cyanobacteriota</taxon>
        <taxon>Cyanophyceae</taxon>
        <taxon>Nostocales</taxon>
        <taxon>Nostocaceae</taxon>
        <taxon>Nostoc</taxon>
    </lineage>
</organism>
<evidence type="ECO:0000313" key="1">
    <source>
        <dbReference type="EMBL" id="QFS49165.1"/>
    </source>
</evidence>
<dbReference type="KEGG" id="nsh:GXM_06659"/>
<dbReference type="AlphaFoldDB" id="A0A5P8W8T2"/>
<keyword evidence="2" id="KW-1185">Reference proteome</keyword>
<proteinExistence type="predicted"/>
<gene>
    <name evidence="1" type="ORF">GXM_06659</name>
</gene>
<dbReference type="Proteomes" id="UP000326678">
    <property type="component" value="Chromosome Gxm1"/>
</dbReference>
<reference evidence="1 2" key="1">
    <citation type="submission" date="2019-10" db="EMBL/GenBank/DDBJ databases">
        <title>Genomic and transcriptomic insights into the perfect genentic adaptation of a filamentous nitrogen-fixing cyanobacterium to rice fields.</title>
        <authorList>
            <person name="Chen Z."/>
        </authorList>
    </citation>
    <scope>NUCLEOTIDE SEQUENCE [LARGE SCALE GENOMIC DNA]</scope>
    <source>
        <strain evidence="1">CCNUC1</strain>
    </source>
</reference>
<protein>
    <submittedName>
        <fullName evidence="1">Uncharacterized protein</fullName>
    </submittedName>
</protein>
<accession>A0A5P8W8T2</accession>
<name>A0A5P8W8T2_9NOSO</name>